<feature type="region of interest" description="Disordered" evidence="1">
    <location>
        <begin position="1"/>
        <end position="76"/>
    </location>
</feature>
<feature type="compositionally biased region" description="Basic and acidic residues" evidence="1">
    <location>
        <begin position="1"/>
        <end position="24"/>
    </location>
</feature>
<reference evidence="2" key="1">
    <citation type="submission" date="2020-05" db="EMBL/GenBank/DDBJ databases">
        <authorList>
            <person name="Rincon C."/>
            <person name="Sanders R I."/>
            <person name="Robbins C."/>
            <person name="Chaturvedi A."/>
        </authorList>
    </citation>
    <scope>NUCLEOTIDE SEQUENCE</scope>
    <source>
        <strain evidence="2">CHB12</strain>
    </source>
</reference>
<feature type="compositionally biased region" description="Basic and acidic residues" evidence="1">
    <location>
        <begin position="35"/>
        <end position="62"/>
    </location>
</feature>
<dbReference type="OrthoDB" id="79514at2759"/>
<evidence type="ECO:0000313" key="3">
    <source>
        <dbReference type="Proteomes" id="UP000684084"/>
    </source>
</evidence>
<dbReference type="InterPro" id="IPR039177">
    <property type="entry name" value="SMG9"/>
</dbReference>
<dbReference type="AlphaFoldDB" id="A0A916DZ01"/>
<gene>
    <name evidence="2" type="ORF">CHRIB12_LOCUS716</name>
</gene>
<accession>A0A916DZ01</accession>
<name>A0A916DZ01_9GLOM</name>
<evidence type="ECO:0000313" key="2">
    <source>
        <dbReference type="EMBL" id="CAB5299235.1"/>
    </source>
</evidence>
<evidence type="ECO:0000256" key="1">
    <source>
        <dbReference type="SAM" id="MobiDB-lite"/>
    </source>
</evidence>
<dbReference type="VEuPathDB" id="FungiDB:RhiirFUN_001431"/>
<feature type="compositionally biased region" description="Low complexity" evidence="1">
    <location>
        <begin position="90"/>
        <end position="112"/>
    </location>
</feature>
<comment type="caution">
    <text evidence="2">The sequence shown here is derived from an EMBL/GenBank/DDBJ whole genome shotgun (WGS) entry which is preliminary data.</text>
</comment>
<dbReference type="EMBL" id="CAGKOT010000001">
    <property type="protein sequence ID" value="CAB5299235.1"/>
    <property type="molecule type" value="Genomic_DNA"/>
</dbReference>
<dbReference type="Proteomes" id="UP000684084">
    <property type="component" value="Unassembled WGS sequence"/>
</dbReference>
<proteinExistence type="predicted"/>
<sequence>MAKGGNNRDTEEHNEDGRSGRGARDMGGNGHPKGGRREGGRGERTRGEGGGRRRERKLKDHPSGSLTTPTPDHLPKSFYQAPVILERRPQPSSSSQTTTSSQTTSPPQLSTTKPIAETSPQTRLSSTTPVREEALFNRATSANVSRAETKLLGTRGKSLERPFVKMINEKGIFNNESVLKILSDLPGHFVVGVFGPQGSGKSTVISTLCQDPQNAFSSQSIDTLNFASHETIGIDIHVTPEKIVLLDAQPIYSLSVLEHAIRNDYIPDNITPEVWLELQSLQLALFLYSVCNVVMVVTESVDYATWEFLKKAEMLKYRIPEYPTIPSLASSDNGVEYYPDIVLVCNKTSPTEFTTVRYDLVCDMLNKMFQESNLKIFVGTVSLAKTFTMYKRSDEYLMPNLFLLPFESQPLHPKGKGTSSKYPNADTFLVFAESMRNQIFELPKKSGKKGQISEKEWFKSAMKAWDLVRKSEFIIDYIGNRADSGGKCQNWERISALKDKKISS</sequence>
<dbReference type="PANTHER" id="PTHR14270">
    <property type="entry name" value="NONSENSE-MEDIATED MRNA DECAY FACTOR SMG9"/>
    <property type="match status" value="1"/>
</dbReference>
<protein>
    <recommendedName>
        <fullName evidence="4">Protein smg9</fullName>
    </recommendedName>
</protein>
<feature type="region of interest" description="Disordered" evidence="1">
    <location>
        <begin position="88"/>
        <end position="130"/>
    </location>
</feature>
<dbReference type="PANTHER" id="PTHR14270:SF0">
    <property type="entry name" value="NONSENSE-MEDIATED MRNA DECAY FACTOR SMG9"/>
    <property type="match status" value="1"/>
</dbReference>
<dbReference type="GO" id="GO:0000184">
    <property type="term" value="P:nuclear-transcribed mRNA catabolic process, nonsense-mediated decay"/>
    <property type="evidence" value="ECO:0007669"/>
    <property type="project" value="InterPro"/>
</dbReference>
<organism evidence="2 3">
    <name type="scientific">Rhizophagus irregularis</name>
    <dbReference type="NCBI Taxonomy" id="588596"/>
    <lineage>
        <taxon>Eukaryota</taxon>
        <taxon>Fungi</taxon>
        <taxon>Fungi incertae sedis</taxon>
        <taxon>Mucoromycota</taxon>
        <taxon>Glomeromycotina</taxon>
        <taxon>Glomeromycetes</taxon>
        <taxon>Glomerales</taxon>
        <taxon>Glomeraceae</taxon>
        <taxon>Rhizophagus</taxon>
    </lineage>
</organism>
<dbReference type="CDD" id="cd00882">
    <property type="entry name" value="Ras_like_GTPase"/>
    <property type="match status" value="1"/>
</dbReference>
<feature type="compositionally biased region" description="Polar residues" evidence="1">
    <location>
        <begin position="118"/>
        <end position="129"/>
    </location>
</feature>
<evidence type="ECO:0008006" key="4">
    <source>
        <dbReference type="Google" id="ProtNLM"/>
    </source>
</evidence>